<dbReference type="InterPro" id="IPR046357">
    <property type="entry name" value="PPIase_dom_sf"/>
</dbReference>
<keyword evidence="2 7" id="KW-0677">Repeat</keyword>
<reference evidence="11" key="1">
    <citation type="journal article" date="2019" name="Int. J. Syst. Evol. Microbiol.">
        <title>The Global Catalogue of Microorganisms (GCM) 10K type strain sequencing project: providing services to taxonomists for standard genome sequencing and annotation.</title>
        <authorList>
            <consortium name="The Broad Institute Genomics Platform"/>
            <consortium name="The Broad Institute Genome Sequencing Center for Infectious Disease"/>
            <person name="Wu L."/>
            <person name="Ma J."/>
        </authorList>
    </citation>
    <scope>NUCLEOTIDE SEQUENCE [LARGE SCALE GENOMIC DNA]</scope>
    <source>
        <strain evidence="11">CGMCC 1.10131</strain>
    </source>
</reference>
<dbReference type="Gene3D" id="1.10.4030.10">
    <property type="entry name" value="Porin chaperone SurA, peptide-binding domain"/>
    <property type="match status" value="2"/>
</dbReference>
<evidence type="ECO:0000313" key="10">
    <source>
        <dbReference type="EMBL" id="GGB19500.1"/>
    </source>
</evidence>
<evidence type="ECO:0000313" key="11">
    <source>
        <dbReference type="Proteomes" id="UP000651977"/>
    </source>
</evidence>
<dbReference type="InterPro" id="IPR027304">
    <property type="entry name" value="Trigger_fact/SurA_dom_sf"/>
</dbReference>
<dbReference type="HAMAP" id="MF_01183">
    <property type="entry name" value="Chaperone_SurA"/>
    <property type="match status" value="1"/>
</dbReference>
<evidence type="ECO:0000256" key="1">
    <source>
        <dbReference type="ARBA" id="ARBA00022729"/>
    </source>
</evidence>
<feature type="domain" description="PpiC" evidence="9">
    <location>
        <begin position="277"/>
        <end position="377"/>
    </location>
</feature>
<dbReference type="EC" id="5.2.1.8" evidence="7"/>
<dbReference type="InterPro" id="IPR023058">
    <property type="entry name" value="PPIase_PpiC_CS"/>
</dbReference>
<evidence type="ECO:0000256" key="6">
    <source>
        <dbReference type="ARBA" id="ARBA00023235"/>
    </source>
</evidence>
<comment type="catalytic activity">
    <reaction evidence="7">
        <text>[protein]-peptidylproline (omega=180) = [protein]-peptidylproline (omega=0)</text>
        <dbReference type="Rhea" id="RHEA:16237"/>
        <dbReference type="Rhea" id="RHEA-COMP:10747"/>
        <dbReference type="Rhea" id="RHEA-COMP:10748"/>
        <dbReference type="ChEBI" id="CHEBI:83833"/>
        <dbReference type="ChEBI" id="CHEBI:83834"/>
        <dbReference type="EC" id="5.2.1.8"/>
    </reaction>
</comment>
<name>A0ABQ1I5W8_9ALTE</name>
<comment type="caution">
    <text evidence="10">The sequence shown here is derived from an EMBL/GenBank/DDBJ whole genome shotgun (WGS) entry which is preliminary data.</text>
</comment>
<dbReference type="SUPFAM" id="SSF109998">
    <property type="entry name" value="Triger factor/SurA peptide-binding domain-like"/>
    <property type="match status" value="1"/>
</dbReference>
<keyword evidence="4 7" id="KW-0697">Rotamase</keyword>
<gene>
    <name evidence="7 10" type="primary">surA</name>
    <name evidence="10" type="ORF">GCM10007414_36150</name>
</gene>
<organism evidence="10 11">
    <name type="scientific">Agarivorans gilvus</name>
    <dbReference type="NCBI Taxonomy" id="680279"/>
    <lineage>
        <taxon>Bacteria</taxon>
        <taxon>Pseudomonadati</taxon>
        <taxon>Pseudomonadota</taxon>
        <taxon>Gammaproteobacteria</taxon>
        <taxon>Alteromonadales</taxon>
        <taxon>Alteromonadaceae</taxon>
        <taxon>Agarivorans</taxon>
    </lineage>
</organism>
<dbReference type="Pfam" id="PF00639">
    <property type="entry name" value="Rotamase"/>
    <property type="match status" value="2"/>
</dbReference>
<dbReference type="InterPro" id="IPR050280">
    <property type="entry name" value="OMP_Chaperone_SurA"/>
</dbReference>
<dbReference type="InterPro" id="IPR000595">
    <property type="entry name" value="cNMP-bd_dom"/>
</dbReference>
<evidence type="ECO:0000259" key="9">
    <source>
        <dbReference type="PROSITE" id="PS50198"/>
    </source>
</evidence>
<dbReference type="PROSITE" id="PS50198">
    <property type="entry name" value="PPIC_PPIASE_2"/>
    <property type="match status" value="2"/>
</dbReference>
<dbReference type="PANTHER" id="PTHR47637:SF1">
    <property type="entry name" value="CHAPERONE SURA"/>
    <property type="match status" value="1"/>
</dbReference>
<dbReference type="InterPro" id="IPR000297">
    <property type="entry name" value="PPIase_PpiC"/>
</dbReference>
<keyword evidence="11" id="KW-1185">Reference proteome</keyword>
<dbReference type="SUPFAM" id="SSF54534">
    <property type="entry name" value="FKBP-like"/>
    <property type="match status" value="2"/>
</dbReference>
<dbReference type="Pfam" id="PF09312">
    <property type="entry name" value="SurA_N"/>
    <property type="match status" value="1"/>
</dbReference>
<evidence type="ECO:0000256" key="5">
    <source>
        <dbReference type="ARBA" id="ARBA00023186"/>
    </source>
</evidence>
<comment type="function">
    <text evidence="7">Chaperone involved in the correct folding and assembly of outer membrane proteins. Recognizes specific patterns of aromatic residues and the orientation of their side chains, which are found more frequently in integral outer membrane proteins. May act in both early periplasmic and late outer membrane-associated steps of protein maturation.</text>
</comment>
<feature type="chain" id="PRO_5044943262" description="Chaperone SurA" evidence="7">
    <location>
        <begin position="22"/>
        <end position="425"/>
    </location>
</feature>
<dbReference type="Gene3D" id="3.10.50.40">
    <property type="match status" value="2"/>
</dbReference>
<dbReference type="PROSITE" id="PS50042">
    <property type="entry name" value="CNMP_BINDING_3"/>
    <property type="match status" value="1"/>
</dbReference>
<dbReference type="InterPro" id="IPR023034">
    <property type="entry name" value="PPIase_SurA"/>
</dbReference>
<feature type="signal peptide" evidence="7">
    <location>
        <begin position="1"/>
        <end position="21"/>
    </location>
</feature>
<dbReference type="InterPro" id="IPR015391">
    <property type="entry name" value="SurA_N"/>
</dbReference>
<feature type="domain" description="Cyclic nucleotide-binding" evidence="8">
    <location>
        <begin position="164"/>
        <end position="221"/>
    </location>
</feature>
<sequence precursor="true">MKKLILLSLSILLLNTGLVQAQEQLLDKVVAIVNNDVITQTQVEKLTNKVTRLSKQEGQALPPENELQQQVMDRLIQESLQLQLAERLGIKISDTQLENTIDNIIAGEKKTRQEFLAELEQQGVSYQQFQDEIRTEIILGEVGRSQVQRRVSISDQEVQALIKLIEEQDKGTVRYQVGHILIRIGNDEAAAQQQAEQIVQQLKQGENFNQLAMTYSQGPKALEGGDWGWMTIEEMPTLFAGVVANQTKGSVLGPIRTDTGLHIVMVLDAEGLQKVETLEVNARHILIKPSIILSDQKAKSLLSEFREQLISGEANFAELARQYSEDPGSAVRGGELGWSDPSAYVPAFRDAVTRLAVGEISQPFRSTFGWHLLEVLDKRTTDTTNQASENRARQLIFNRKYNEEMQAWQEELREEAYVEILDGDA</sequence>
<dbReference type="PROSITE" id="PS01096">
    <property type="entry name" value="PPIC_PPIASE_1"/>
    <property type="match status" value="1"/>
</dbReference>
<dbReference type="EMBL" id="BMDY01000030">
    <property type="protein sequence ID" value="GGB19500.1"/>
    <property type="molecule type" value="Genomic_DNA"/>
</dbReference>
<accession>A0ABQ1I5W8</accession>
<dbReference type="Proteomes" id="UP000651977">
    <property type="component" value="Unassembled WGS sequence"/>
</dbReference>
<keyword evidence="1 7" id="KW-0732">Signal</keyword>
<evidence type="ECO:0000256" key="7">
    <source>
        <dbReference type="HAMAP-Rule" id="MF_01183"/>
    </source>
</evidence>
<keyword evidence="5 7" id="KW-0143">Chaperone</keyword>
<evidence type="ECO:0000256" key="2">
    <source>
        <dbReference type="ARBA" id="ARBA00022737"/>
    </source>
</evidence>
<proteinExistence type="inferred from homology"/>
<evidence type="ECO:0000256" key="4">
    <source>
        <dbReference type="ARBA" id="ARBA00023110"/>
    </source>
</evidence>
<protein>
    <recommendedName>
        <fullName evidence="7">Chaperone SurA</fullName>
    </recommendedName>
    <alternativeName>
        <fullName evidence="7">Peptidyl-prolyl cis-trans isomerase SurA</fullName>
        <shortName evidence="7">PPIase SurA</shortName>
        <ecNumber evidence="7">5.2.1.8</ecNumber>
    </alternativeName>
    <alternativeName>
        <fullName evidence="7">Rotamase SurA</fullName>
    </alternativeName>
</protein>
<keyword evidence="6 7" id="KW-0413">Isomerase</keyword>
<comment type="domain">
    <text evidence="7">The PPIase activity resides only in the second parvulin domain. The N-terminal region and the C-terminal tail are necessary and sufficient for the chaperone activity of SurA. The PPIase activity is dispensable for SurA to function as a chaperone. The N-terminal region and the C-terminal tail are also required for porin recognition.</text>
</comment>
<evidence type="ECO:0000256" key="3">
    <source>
        <dbReference type="ARBA" id="ARBA00022764"/>
    </source>
</evidence>
<feature type="domain" description="PpiC" evidence="9">
    <location>
        <begin position="172"/>
        <end position="268"/>
    </location>
</feature>
<dbReference type="NCBIfam" id="NF008038">
    <property type="entry name" value="PRK10770.1"/>
    <property type="match status" value="1"/>
</dbReference>
<keyword evidence="3 7" id="KW-0574">Periplasm</keyword>
<dbReference type="PANTHER" id="PTHR47637">
    <property type="entry name" value="CHAPERONE SURA"/>
    <property type="match status" value="1"/>
</dbReference>
<dbReference type="RefSeq" id="WP_055734034.1">
    <property type="nucleotide sequence ID" value="NZ_BMDY01000030.1"/>
</dbReference>
<comment type="subcellular location">
    <subcellularLocation>
        <location evidence="7">Periplasm</location>
    </subcellularLocation>
    <text evidence="7">Is capable of associating with the outer membrane.</text>
</comment>
<evidence type="ECO:0000259" key="8">
    <source>
        <dbReference type="PROSITE" id="PS50042"/>
    </source>
</evidence>